<keyword evidence="1" id="KW-0479">Metal-binding</keyword>
<evidence type="ECO:0000313" key="9">
    <source>
        <dbReference type="Proteomes" id="UP001153069"/>
    </source>
</evidence>
<gene>
    <name evidence="8" type="ORF">SEMRO_1277_G258680.1</name>
</gene>
<dbReference type="GO" id="GO:0008270">
    <property type="term" value="F:zinc ion binding"/>
    <property type="evidence" value="ECO:0007669"/>
    <property type="project" value="UniProtKB-KW"/>
</dbReference>
<name>A0A9N8EIZ6_9STRA</name>
<keyword evidence="2 5" id="KW-0863">Zinc-finger</keyword>
<evidence type="ECO:0000313" key="8">
    <source>
        <dbReference type="EMBL" id="CAB9522201.1"/>
    </source>
</evidence>
<dbReference type="SUPFAM" id="SSF144232">
    <property type="entry name" value="HIT/MYND zinc finger-like"/>
    <property type="match status" value="1"/>
</dbReference>
<organism evidence="8 9">
    <name type="scientific">Seminavis robusta</name>
    <dbReference type="NCBI Taxonomy" id="568900"/>
    <lineage>
        <taxon>Eukaryota</taxon>
        <taxon>Sar</taxon>
        <taxon>Stramenopiles</taxon>
        <taxon>Ochrophyta</taxon>
        <taxon>Bacillariophyta</taxon>
        <taxon>Bacillariophyceae</taxon>
        <taxon>Bacillariophycidae</taxon>
        <taxon>Naviculales</taxon>
        <taxon>Naviculaceae</taxon>
        <taxon>Seminavis</taxon>
    </lineage>
</organism>
<dbReference type="InterPro" id="IPR002110">
    <property type="entry name" value="Ankyrin_rpt"/>
</dbReference>
<dbReference type="Gene3D" id="3.30.40.10">
    <property type="entry name" value="Zinc/RING finger domain, C3HC4 (zinc finger)"/>
    <property type="match status" value="1"/>
</dbReference>
<dbReference type="SUPFAM" id="SSF57850">
    <property type="entry name" value="RING/U-box"/>
    <property type="match status" value="1"/>
</dbReference>
<accession>A0A9N8EIZ6</accession>
<feature type="compositionally biased region" description="Acidic residues" evidence="6">
    <location>
        <begin position="269"/>
        <end position="280"/>
    </location>
</feature>
<keyword evidence="4" id="KW-0040">ANK repeat</keyword>
<protein>
    <recommendedName>
        <fullName evidence="7">RING-type domain-containing protein</fullName>
    </recommendedName>
</protein>
<dbReference type="PROSITE" id="PS50088">
    <property type="entry name" value="ANK_REPEAT"/>
    <property type="match status" value="1"/>
</dbReference>
<dbReference type="AlphaFoldDB" id="A0A9N8EIZ6"/>
<dbReference type="InterPro" id="IPR036770">
    <property type="entry name" value="Ankyrin_rpt-contain_sf"/>
</dbReference>
<dbReference type="Pfam" id="PF12796">
    <property type="entry name" value="Ank_2"/>
    <property type="match status" value="1"/>
</dbReference>
<feature type="repeat" description="ANK" evidence="4">
    <location>
        <begin position="93"/>
        <end position="125"/>
    </location>
</feature>
<dbReference type="SMART" id="SM00248">
    <property type="entry name" value="ANK"/>
    <property type="match status" value="2"/>
</dbReference>
<dbReference type="OrthoDB" id="48414at2759"/>
<dbReference type="InterPro" id="IPR002893">
    <property type="entry name" value="Znf_MYND"/>
</dbReference>
<dbReference type="PROSITE" id="PS00518">
    <property type="entry name" value="ZF_RING_1"/>
    <property type="match status" value="1"/>
</dbReference>
<dbReference type="PROSITE" id="PS50089">
    <property type="entry name" value="ZF_RING_2"/>
    <property type="match status" value="1"/>
</dbReference>
<dbReference type="InterPro" id="IPR018957">
    <property type="entry name" value="Znf_C3HC4_RING-type"/>
</dbReference>
<reference evidence="8" key="1">
    <citation type="submission" date="2020-06" db="EMBL/GenBank/DDBJ databases">
        <authorList>
            <consortium name="Plant Systems Biology data submission"/>
        </authorList>
    </citation>
    <scope>NUCLEOTIDE SEQUENCE</scope>
    <source>
        <strain evidence="8">D6</strain>
    </source>
</reference>
<dbReference type="Gene3D" id="1.25.40.20">
    <property type="entry name" value="Ankyrin repeat-containing domain"/>
    <property type="match status" value="1"/>
</dbReference>
<comment type="caution">
    <text evidence="8">The sequence shown here is derived from an EMBL/GenBank/DDBJ whole genome shotgun (WGS) entry which is preliminary data.</text>
</comment>
<dbReference type="InterPro" id="IPR001841">
    <property type="entry name" value="Znf_RING"/>
</dbReference>
<evidence type="ECO:0000256" key="3">
    <source>
        <dbReference type="ARBA" id="ARBA00022833"/>
    </source>
</evidence>
<evidence type="ECO:0000256" key="5">
    <source>
        <dbReference type="PROSITE-ProRule" id="PRU00175"/>
    </source>
</evidence>
<evidence type="ECO:0000256" key="2">
    <source>
        <dbReference type="ARBA" id="ARBA00022771"/>
    </source>
</evidence>
<feature type="region of interest" description="Disordered" evidence="6">
    <location>
        <begin position="255"/>
        <end position="280"/>
    </location>
</feature>
<dbReference type="Gene3D" id="6.10.140.2220">
    <property type="match status" value="1"/>
</dbReference>
<evidence type="ECO:0000259" key="7">
    <source>
        <dbReference type="PROSITE" id="PS50089"/>
    </source>
</evidence>
<dbReference type="SUPFAM" id="SSF48403">
    <property type="entry name" value="Ankyrin repeat"/>
    <property type="match status" value="1"/>
</dbReference>
<dbReference type="EMBL" id="CAICTM010001275">
    <property type="protein sequence ID" value="CAB9522201.1"/>
    <property type="molecule type" value="Genomic_DNA"/>
</dbReference>
<dbReference type="Proteomes" id="UP001153069">
    <property type="component" value="Unassembled WGS sequence"/>
</dbReference>
<dbReference type="Pfam" id="PF00097">
    <property type="entry name" value="zf-C3HC4"/>
    <property type="match status" value="1"/>
</dbReference>
<feature type="domain" description="RING-type" evidence="7">
    <location>
        <begin position="291"/>
        <end position="326"/>
    </location>
</feature>
<proteinExistence type="predicted"/>
<dbReference type="InterPro" id="IPR017907">
    <property type="entry name" value="Znf_RING_CS"/>
</dbReference>
<keyword evidence="3" id="KW-0862">Zinc</keyword>
<evidence type="ECO:0000256" key="1">
    <source>
        <dbReference type="ARBA" id="ARBA00022723"/>
    </source>
</evidence>
<sequence length="725" mass="82125">MDCRSREKLREYFLRLLVNEFTVSLLTRILEGLIHGDPQINEQWSLARGVRFPLLQLACQWKMLWYNYNWLAQDEMVDMIIKAGANVNQTIHNGTNALFFAVKYGTVQTVNLLLEAGCNFCQLDELGRTCWYNATEHPSPPILRRLLDVLSPTEMMSVHDTPGGAVQYRQTLVDRMLHLLVAKPYPVSWVILGPPTASDMCESLILLRQEGFWAMFVGPISRFTNKPNEPELFRQVAKCLVGAWLPSTTKCNKNTANANDRADGRDKEQDDDDNDDEGEVFYDAIEPPNDCPLCHKLPRKPTRLYCGHTFCRKCILNHNGNYCLTCGKLLCRELLIVGQPATPDIRTSKDGLDRIMGVNTTTNGMTGPQCLTDEQIKAEADFRGITSANDTDSQRRMMAEEFHKRGSNPIEREVQFKSDEHKVKATVAPSVDLAATVTLFSEQHLRMVPTKGPVYMDVMVKGIPLLARISNWSIYTLVSPSVVNQLGLRRMESLQSQKFVDVCTVKKVRGVTFTCIEPFSVRVGGIDVILNNAVEVSLDKTQMVGLQLGQDFLMSASWAPIDVFVGDKTKSASNVVTMRVNVEVAWCVGKETSSWLDWFGSSKKEEPKEMLRYYSRDGKVAHLPLLHFQPFDDGWFFGVSLKETVKFEECNWCRRCFPEGMLSCELCLDVDKETTYCGHQCQREAWGIHKKLVHPEETVVAEDAKVVEKEGEELEQEVAEMEEVD</sequence>
<dbReference type="Pfam" id="PF01753">
    <property type="entry name" value="zf-MYND"/>
    <property type="match status" value="1"/>
</dbReference>
<evidence type="ECO:0000256" key="4">
    <source>
        <dbReference type="PROSITE-ProRule" id="PRU00023"/>
    </source>
</evidence>
<keyword evidence="9" id="KW-1185">Reference proteome</keyword>
<dbReference type="PROSITE" id="PS50297">
    <property type="entry name" value="ANK_REP_REGION"/>
    <property type="match status" value="1"/>
</dbReference>
<dbReference type="InterPro" id="IPR013083">
    <property type="entry name" value="Znf_RING/FYVE/PHD"/>
</dbReference>
<evidence type="ECO:0000256" key="6">
    <source>
        <dbReference type="SAM" id="MobiDB-lite"/>
    </source>
</evidence>
<dbReference type="SMART" id="SM00184">
    <property type="entry name" value="RING"/>
    <property type="match status" value="1"/>
</dbReference>